<gene>
    <name evidence="2" type="ORF">ACFQY0_11405</name>
</gene>
<dbReference type="InterPro" id="IPR023296">
    <property type="entry name" value="Glyco_hydro_beta-prop_sf"/>
</dbReference>
<dbReference type="Gene3D" id="2.115.10.20">
    <property type="entry name" value="Glycosyl hydrolase domain, family 43"/>
    <property type="match status" value="1"/>
</dbReference>
<evidence type="ECO:0000313" key="2">
    <source>
        <dbReference type="EMBL" id="MFC7337787.1"/>
    </source>
</evidence>
<reference evidence="3" key="1">
    <citation type="journal article" date="2019" name="Int. J. Syst. Evol. Microbiol.">
        <title>The Global Catalogue of Microorganisms (GCM) 10K type strain sequencing project: providing services to taxonomists for standard genome sequencing and annotation.</title>
        <authorList>
            <consortium name="The Broad Institute Genomics Platform"/>
            <consortium name="The Broad Institute Genome Sequencing Center for Infectious Disease"/>
            <person name="Wu L."/>
            <person name="Ma J."/>
        </authorList>
    </citation>
    <scope>NUCLEOTIDE SEQUENCE [LARGE SCALE GENOMIC DNA]</scope>
    <source>
        <strain evidence="3">CGMCC 4.1467</strain>
    </source>
</reference>
<comment type="caution">
    <text evidence="2">The sequence shown here is derived from an EMBL/GenBank/DDBJ whole genome shotgun (WGS) entry which is preliminary data.</text>
</comment>
<feature type="signal peptide" evidence="1">
    <location>
        <begin position="1"/>
        <end position="19"/>
    </location>
</feature>
<dbReference type="RefSeq" id="WP_379712416.1">
    <property type="nucleotide sequence ID" value="NZ_JBHTBS010000005.1"/>
</dbReference>
<proteinExistence type="predicted"/>
<sequence length="1210" mass="128916">MKISIISASALLAVTLQCAALEVGDVAVVGYNSSGTDAVAFVAWVEIPEGEEITVTDRRYERGGDGSGEGSGGGTYASKNSWLIWENDTGSPIAAGTVIVVSTDAASLGSASGNLQLTNAGEHIFLIQGTFNGNDHLIGSVLFGLDYDASSGSGWDGGSESDLPGAISGPFGNLFFDGDLSKEFTGSRSGKAIPAYREDVMNTGSWGSPAGSSLNDEAFVDGAQAVYAPGDLMILGWNANEPDSVSFVSWVDIPNGESFLLLDADYDGAGDGTGSGIEGGHYANLEMMTWTNNEGIDLPAGTVVVISDMADSSPQANVGSVSGGFDLDDEGEQLFIAYGSVLEDGGNNYFEGDLIFGLDFEGGPTWGEPGESSLPGNLNGMGGNLSFGSQMALEYSAARTGSPVANFSKLVLDSANWSAVSSNAGLDPQAFAETGVPPVEVPDKLGQVNGGLQFHARRMNHKLPILDESWSLAQGAGSSNSDNLNGACCVRLPSWLPSSQRVDPAAEYYLYFADHSGNYIRMAWAADLEGPWTGYRMDERLYSSIGNRGVLSLGADDEIDTGRGLTVDGHIASPQVFIEGDHVDNLRFVMYYHGRVNGSSGPQRTVAATSADGLNFNMPSGGDSRPGQSGHGTLPVNLGESYFRVFKQADRYYAFSNTGDIYQAPAGDPLAGSWDRGPQPFTDENESRGFVDWGDGYGPLRPRHFGVLTREGNTYAFYTNKAASPERILVSTFDFDELPADYQSWKGDFPSQELIRPEEDWEGGSLPLDISELGGETTPTHQLRDPGVLEDTDGRTYVFYSGSGEKAIGLAQIVSLPLVTGSTQLTTGENATFTILTDHDVSPAMLRISKAIPAEVRFGAEDDETQELVHAGNDLAHEQTSTVNDGVSSYRLAHDAREQSVTLTLPERYYARPGADFEFNSKMGVSTTGQFAELQISFDGSIWQTMWIQQGGTAEANFNKVKVNIDGLVGRVFELRFRYAHEALRNANYSSGIESGKGWFIDQVVATGLEAVTDISDSAFTAESFTLSDIAPVIGPHLRVGGDLEDRFLLSVDGLHSGPGFSELTGYGKPFVIRVRDSYEDFLDKYFTSAEQDDPLVVGKGVDFDGDGMTNLLEHGFASDPTKPDAGGVVFSSGSGGAPDPEIAFTWDPQAGYAYELQMSTSLDAGGFKSIPYVELRTPNGSLLDVVLKPDPSLYPLGPRAFFRLKVAGD</sequence>
<evidence type="ECO:0000256" key="1">
    <source>
        <dbReference type="SAM" id="SignalP"/>
    </source>
</evidence>
<dbReference type="EMBL" id="JBHTBS010000005">
    <property type="protein sequence ID" value="MFC7337787.1"/>
    <property type="molecule type" value="Genomic_DNA"/>
</dbReference>
<keyword evidence="3" id="KW-1185">Reference proteome</keyword>
<keyword evidence="1" id="KW-0732">Signal</keyword>
<protein>
    <submittedName>
        <fullName evidence="2">Uncharacterized protein</fullName>
    </submittedName>
</protein>
<organism evidence="2 3">
    <name type="scientific">Haloferula chungangensis</name>
    <dbReference type="NCBI Taxonomy" id="1048331"/>
    <lineage>
        <taxon>Bacteria</taxon>
        <taxon>Pseudomonadati</taxon>
        <taxon>Verrucomicrobiota</taxon>
        <taxon>Verrucomicrobiia</taxon>
        <taxon>Verrucomicrobiales</taxon>
        <taxon>Verrucomicrobiaceae</taxon>
        <taxon>Haloferula</taxon>
    </lineage>
</organism>
<feature type="chain" id="PRO_5046046744" evidence="1">
    <location>
        <begin position="20"/>
        <end position="1210"/>
    </location>
</feature>
<name>A0ABW2L9B9_9BACT</name>
<dbReference type="SUPFAM" id="SSF75005">
    <property type="entry name" value="Arabinanase/levansucrase/invertase"/>
    <property type="match status" value="1"/>
</dbReference>
<evidence type="ECO:0000313" key="3">
    <source>
        <dbReference type="Proteomes" id="UP001596472"/>
    </source>
</evidence>
<dbReference type="Proteomes" id="UP001596472">
    <property type="component" value="Unassembled WGS sequence"/>
</dbReference>
<accession>A0ABW2L9B9</accession>